<dbReference type="RefSeq" id="WP_115586115.1">
    <property type="nucleotide sequence ID" value="NZ_CP025544.1"/>
</dbReference>
<name>A0A345ZCT3_9BACT</name>
<evidence type="ECO:0000313" key="2">
    <source>
        <dbReference type="Proteomes" id="UP000254834"/>
    </source>
</evidence>
<dbReference type="AlphaFoldDB" id="A0A345ZCT3"/>
<dbReference type="Proteomes" id="UP000254834">
    <property type="component" value="Chromosome"/>
</dbReference>
<gene>
    <name evidence="1" type="ORF">C0J27_05205</name>
</gene>
<sequence>MKFKNVIALFFCFFTATEQIFCTLSVSQYASDSFFQKPYFNQKLFTNISTNFTGGYANQAFNNDNEKVPFLQQFGSEAFLYKFVDPTRSRSDISSIGNGNLSGEFQYRQFFASWYKNIFSDIFIEAATVFQDLTITNINAEFVPSSTPLTTEQIAYLNQLQAALPPSINRFGMFTTAFYIGFNRTFHHFSHLDFVDILFKTGFATPEWMKENNNSILQFPFNENFNFGYPIIGAISIGLLDWMTLGCNGTVQPFQPAVKNIALNNTNSANQLLLPESSLATIHRGPLFSASAYIEADHIISGVSSTIGYAYAKNLAYTITPLNITQYPVEQANNSTMMNEWSIGSLYFQFDVDFATETQPSAPIITMFCAIPIAGKLCPKTNLFGGSCNLQISYIF</sequence>
<protein>
    <submittedName>
        <fullName evidence="1">Uncharacterized protein</fullName>
    </submittedName>
</protein>
<organism evidence="1 2">
    <name type="scientific">Candidatus Chromulinivorax destructor</name>
    <dbReference type="NCBI Taxonomy" id="2066483"/>
    <lineage>
        <taxon>Bacteria</taxon>
        <taxon>Candidatus Babelota</taxon>
        <taxon>Candidatus Babeliae</taxon>
        <taxon>Candidatus Babeliales</taxon>
        <taxon>Candidatus Chromulinivoraceae</taxon>
        <taxon>Candidatus Chromulinivorax</taxon>
    </lineage>
</organism>
<proteinExistence type="predicted"/>
<accession>A0A345ZCT3</accession>
<dbReference type="KEGG" id="cdes:C0J27_05205"/>
<dbReference type="OrthoDB" id="4518480at2"/>
<keyword evidence="2" id="KW-1185">Reference proteome</keyword>
<evidence type="ECO:0000313" key="1">
    <source>
        <dbReference type="EMBL" id="AXK61100.1"/>
    </source>
</evidence>
<dbReference type="EMBL" id="CP025544">
    <property type="protein sequence ID" value="AXK61100.1"/>
    <property type="molecule type" value="Genomic_DNA"/>
</dbReference>
<reference evidence="1 2" key="1">
    <citation type="submission" date="2017-12" db="EMBL/GenBank/DDBJ databases">
        <title>Chromulinavorax destructans is a abundant pathogen of dominant heterotrophic picoflagllates.</title>
        <authorList>
            <person name="Deeg C.M."/>
            <person name="Zimmer M."/>
            <person name="Suttle C.A."/>
        </authorList>
    </citation>
    <scope>NUCLEOTIDE SEQUENCE [LARGE SCALE GENOMIC DNA]</scope>
    <source>
        <strain evidence="1 2">SeV1</strain>
    </source>
</reference>